<organism evidence="2 3">
    <name type="scientific">Candidatus Nomurabacteria bacterium RIFCSPLOWO2_01_FULL_40_18</name>
    <dbReference type="NCBI Taxonomy" id="1801773"/>
    <lineage>
        <taxon>Bacteria</taxon>
        <taxon>Candidatus Nomuraibacteriota</taxon>
    </lineage>
</organism>
<reference evidence="2 3" key="1">
    <citation type="journal article" date="2016" name="Nat. Commun.">
        <title>Thousands of microbial genomes shed light on interconnected biogeochemical processes in an aquifer system.</title>
        <authorList>
            <person name="Anantharaman K."/>
            <person name="Brown C.T."/>
            <person name="Hug L.A."/>
            <person name="Sharon I."/>
            <person name="Castelle C.J."/>
            <person name="Probst A.J."/>
            <person name="Thomas B.C."/>
            <person name="Singh A."/>
            <person name="Wilkins M.J."/>
            <person name="Karaoz U."/>
            <person name="Brodie E.L."/>
            <person name="Williams K.H."/>
            <person name="Hubbard S.S."/>
            <person name="Banfield J.F."/>
        </authorList>
    </citation>
    <scope>NUCLEOTIDE SEQUENCE [LARGE SCALE GENOMIC DNA]</scope>
</reference>
<evidence type="ECO:0008006" key="4">
    <source>
        <dbReference type="Google" id="ProtNLM"/>
    </source>
</evidence>
<feature type="transmembrane region" description="Helical" evidence="1">
    <location>
        <begin position="7"/>
        <end position="27"/>
    </location>
</feature>
<dbReference type="EMBL" id="MFUX01000005">
    <property type="protein sequence ID" value="OGI94857.1"/>
    <property type="molecule type" value="Genomic_DNA"/>
</dbReference>
<keyword evidence="1" id="KW-0812">Transmembrane</keyword>
<accession>A0A1F6XL05</accession>
<feature type="transmembrane region" description="Helical" evidence="1">
    <location>
        <begin position="33"/>
        <end position="52"/>
    </location>
</feature>
<sequence>MQIKIKKILVIIVGIIFIVLGLFGLVLPFLQGIIFLIIGFLLLSLCFPKIRLRIKKHTERHKHLSSTINKIETWLVKFIGDM</sequence>
<evidence type="ECO:0000313" key="3">
    <source>
        <dbReference type="Proteomes" id="UP000176629"/>
    </source>
</evidence>
<proteinExistence type="predicted"/>
<keyword evidence="1" id="KW-1133">Transmembrane helix</keyword>
<dbReference type="Proteomes" id="UP000176629">
    <property type="component" value="Unassembled WGS sequence"/>
</dbReference>
<keyword evidence="1" id="KW-0472">Membrane</keyword>
<name>A0A1F6XL05_9BACT</name>
<protein>
    <recommendedName>
        <fullName evidence="4">DUF454 domain-containing protein</fullName>
    </recommendedName>
</protein>
<gene>
    <name evidence="2" type="ORF">A3A03_00910</name>
</gene>
<dbReference type="AlphaFoldDB" id="A0A1F6XL05"/>
<comment type="caution">
    <text evidence="2">The sequence shown here is derived from an EMBL/GenBank/DDBJ whole genome shotgun (WGS) entry which is preliminary data.</text>
</comment>
<evidence type="ECO:0000256" key="1">
    <source>
        <dbReference type="SAM" id="Phobius"/>
    </source>
</evidence>
<evidence type="ECO:0000313" key="2">
    <source>
        <dbReference type="EMBL" id="OGI94857.1"/>
    </source>
</evidence>